<evidence type="ECO:0000256" key="9">
    <source>
        <dbReference type="ARBA" id="ARBA00023136"/>
    </source>
</evidence>
<dbReference type="GO" id="GO:0008320">
    <property type="term" value="F:protein transmembrane transporter activity"/>
    <property type="evidence" value="ECO:0007669"/>
    <property type="project" value="InterPro"/>
</dbReference>
<keyword evidence="5" id="KW-0812">Transmembrane</keyword>
<protein>
    <recommendedName>
        <fullName evidence="12">Mitochondrial import receptor subunit TOM40</fullName>
    </recommendedName>
</protein>
<evidence type="ECO:0000256" key="8">
    <source>
        <dbReference type="ARBA" id="ARBA00023128"/>
    </source>
</evidence>
<keyword evidence="8" id="KW-0496">Mitochondrion</keyword>
<dbReference type="PANTHER" id="PTHR10802">
    <property type="entry name" value="MITOCHONDRIAL IMPORT RECEPTOR SUBUNIT TOM40"/>
    <property type="match status" value="1"/>
</dbReference>
<keyword evidence="11" id="KW-1185">Reference proteome</keyword>
<dbReference type="GO" id="GO:0005741">
    <property type="term" value="C:mitochondrial outer membrane"/>
    <property type="evidence" value="ECO:0007669"/>
    <property type="project" value="UniProtKB-SubCell"/>
</dbReference>
<keyword evidence="3" id="KW-0813">Transport</keyword>
<organism evidence="10 11">
    <name type="scientific">Smittium megazygosporum</name>
    <dbReference type="NCBI Taxonomy" id="133381"/>
    <lineage>
        <taxon>Eukaryota</taxon>
        <taxon>Fungi</taxon>
        <taxon>Fungi incertae sedis</taxon>
        <taxon>Zoopagomycota</taxon>
        <taxon>Kickxellomycotina</taxon>
        <taxon>Harpellomycetes</taxon>
        <taxon>Harpellales</taxon>
        <taxon>Legeriomycetaceae</taxon>
        <taxon>Smittium</taxon>
    </lineage>
</organism>
<evidence type="ECO:0000313" key="11">
    <source>
        <dbReference type="Proteomes" id="UP000245609"/>
    </source>
</evidence>
<dbReference type="InterPro" id="IPR037930">
    <property type="entry name" value="Tom40"/>
</dbReference>
<evidence type="ECO:0000256" key="2">
    <source>
        <dbReference type="ARBA" id="ARBA00010510"/>
    </source>
</evidence>
<dbReference type="AlphaFoldDB" id="A0A2T9ZGB3"/>
<evidence type="ECO:0000256" key="1">
    <source>
        <dbReference type="ARBA" id="ARBA00004374"/>
    </source>
</evidence>
<evidence type="ECO:0000256" key="3">
    <source>
        <dbReference type="ARBA" id="ARBA00022448"/>
    </source>
</evidence>
<keyword evidence="4" id="KW-1134">Transmembrane beta strand</keyword>
<evidence type="ECO:0000256" key="5">
    <source>
        <dbReference type="ARBA" id="ARBA00022692"/>
    </source>
</evidence>
<evidence type="ECO:0000256" key="4">
    <source>
        <dbReference type="ARBA" id="ARBA00022452"/>
    </source>
</evidence>
<proteinExistence type="inferred from homology"/>
<sequence>MEIKTTAQLDQLVEKEEDPTVPFQYWNPLSYYRALNAHRERISLPKPGQFDQLNKETKATLLTDLFFDGARADLTKVFSPNFQVMHSFQLGQGASPSTFNFAAVYATEKMLMHGTTDTEGNLQSRFHYNWYPYFSTRIQAQNHKDPTRSMFQAEAEYDGQDFIVNAKAVNPSIDGTGFFLVNYLQSVSKKLAFGAEFMVQKPMPGVEESVTSLALRYSPNDSSVWVAQTQGSNVLSASYWKKITPKCDTCAEIQIINVEAQNRRDAVVNIAAKYEFTSATYRAQINNQFKVNMLLEEKIAPGFSFLLSGEMDHLKGENKFGFGLQLES</sequence>
<dbReference type="OrthoDB" id="19656at2759"/>
<comment type="similarity">
    <text evidence="2">Belongs to the Tom40 family.</text>
</comment>
<dbReference type="InterPro" id="IPR023614">
    <property type="entry name" value="Porin_dom_sf"/>
</dbReference>
<comment type="subcellular location">
    <subcellularLocation>
        <location evidence="1">Mitochondrion outer membrane</location>
        <topology evidence="1">Multi-pass membrane protein</topology>
    </subcellularLocation>
</comment>
<evidence type="ECO:0000256" key="7">
    <source>
        <dbReference type="ARBA" id="ARBA00022927"/>
    </source>
</evidence>
<dbReference type="EMBL" id="MBFS01000211">
    <property type="protein sequence ID" value="PVV03610.1"/>
    <property type="molecule type" value="Genomic_DNA"/>
</dbReference>
<dbReference type="GO" id="GO:0030150">
    <property type="term" value="P:protein import into mitochondrial matrix"/>
    <property type="evidence" value="ECO:0007669"/>
    <property type="project" value="InterPro"/>
</dbReference>
<dbReference type="Proteomes" id="UP000245609">
    <property type="component" value="Unassembled WGS sequence"/>
</dbReference>
<keyword evidence="7" id="KW-0653">Protein transport</keyword>
<dbReference type="InterPro" id="IPR027246">
    <property type="entry name" value="Porin_Euk/Tom40"/>
</dbReference>
<keyword evidence="9" id="KW-0472">Membrane</keyword>
<evidence type="ECO:0008006" key="12">
    <source>
        <dbReference type="Google" id="ProtNLM"/>
    </source>
</evidence>
<dbReference type="Pfam" id="PF01459">
    <property type="entry name" value="Porin_3"/>
    <property type="match status" value="1"/>
</dbReference>
<comment type="caution">
    <text evidence="10">The sequence shown here is derived from an EMBL/GenBank/DDBJ whole genome shotgun (WGS) entry which is preliminary data.</text>
</comment>
<dbReference type="STRING" id="133381.A0A2T9ZGB3"/>
<dbReference type="CDD" id="cd07305">
    <property type="entry name" value="Porin3_Tom40"/>
    <property type="match status" value="1"/>
</dbReference>
<dbReference type="Gene3D" id="2.40.160.10">
    <property type="entry name" value="Porin"/>
    <property type="match status" value="1"/>
</dbReference>
<name>A0A2T9ZGB3_9FUNG</name>
<accession>A0A2T9ZGB3</accession>
<keyword evidence="6" id="KW-1000">Mitochondrion outer membrane</keyword>
<gene>
    <name evidence="10" type="ORF">BB560_001900</name>
</gene>
<evidence type="ECO:0000313" key="10">
    <source>
        <dbReference type="EMBL" id="PVV03610.1"/>
    </source>
</evidence>
<reference evidence="10 11" key="1">
    <citation type="journal article" date="2018" name="MBio">
        <title>Comparative Genomics Reveals the Core Gene Toolbox for the Fungus-Insect Symbiosis.</title>
        <authorList>
            <person name="Wang Y."/>
            <person name="Stata M."/>
            <person name="Wang W."/>
            <person name="Stajich J.E."/>
            <person name="White M.M."/>
            <person name="Moncalvo J.M."/>
        </authorList>
    </citation>
    <scope>NUCLEOTIDE SEQUENCE [LARGE SCALE GENOMIC DNA]</scope>
    <source>
        <strain evidence="10 11">SC-DP-2</strain>
    </source>
</reference>
<evidence type="ECO:0000256" key="6">
    <source>
        <dbReference type="ARBA" id="ARBA00022787"/>
    </source>
</evidence>